<keyword evidence="2" id="KW-1185">Reference proteome</keyword>
<dbReference type="AlphaFoldDB" id="A0A4Y2P1F9"/>
<proteinExistence type="predicted"/>
<organism evidence="1 2">
    <name type="scientific">Araneus ventricosus</name>
    <name type="common">Orbweaver spider</name>
    <name type="synonym">Epeira ventricosa</name>
    <dbReference type="NCBI Taxonomy" id="182803"/>
    <lineage>
        <taxon>Eukaryota</taxon>
        <taxon>Metazoa</taxon>
        <taxon>Ecdysozoa</taxon>
        <taxon>Arthropoda</taxon>
        <taxon>Chelicerata</taxon>
        <taxon>Arachnida</taxon>
        <taxon>Araneae</taxon>
        <taxon>Araneomorphae</taxon>
        <taxon>Entelegynae</taxon>
        <taxon>Araneoidea</taxon>
        <taxon>Araneidae</taxon>
        <taxon>Araneus</taxon>
    </lineage>
</organism>
<dbReference type="Proteomes" id="UP000499080">
    <property type="component" value="Unassembled WGS sequence"/>
</dbReference>
<name>A0A4Y2P1F9_ARAVE</name>
<comment type="caution">
    <text evidence="1">The sequence shown here is derived from an EMBL/GenBank/DDBJ whole genome shotgun (WGS) entry which is preliminary data.</text>
</comment>
<reference evidence="1 2" key="1">
    <citation type="journal article" date="2019" name="Sci. Rep.">
        <title>Orb-weaving spider Araneus ventricosus genome elucidates the spidroin gene catalogue.</title>
        <authorList>
            <person name="Kono N."/>
            <person name="Nakamura H."/>
            <person name="Ohtoshi R."/>
            <person name="Moran D.A.P."/>
            <person name="Shinohara A."/>
            <person name="Yoshida Y."/>
            <person name="Fujiwara M."/>
            <person name="Mori M."/>
            <person name="Tomita M."/>
            <person name="Arakawa K."/>
        </authorList>
    </citation>
    <scope>NUCLEOTIDE SEQUENCE [LARGE SCALE GENOMIC DNA]</scope>
</reference>
<evidence type="ECO:0000313" key="2">
    <source>
        <dbReference type="Proteomes" id="UP000499080"/>
    </source>
</evidence>
<dbReference type="EMBL" id="BGPR01010354">
    <property type="protein sequence ID" value="GBN45735.1"/>
    <property type="molecule type" value="Genomic_DNA"/>
</dbReference>
<sequence length="107" mass="12150">MNVIWPDLIEHFVGYEVPQGRASYRAYAKKKSSTHAVKSDSVNEAAAIYNFSDLKNSKCKQMKRNVSIQLGESECIMEIDSGSDYSIISSDELDRLWPNKKRSLMAK</sequence>
<gene>
    <name evidence="1" type="ORF">AVEN_199106_1</name>
</gene>
<evidence type="ECO:0000313" key="1">
    <source>
        <dbReference type="EMBL" id="GBN45735.1"/>
    </source>
</evidence>
<accession>A0A4Y2P1F9</accession>
<protein>
    <submittedName>
        <fullName evidence="1">Uncharacterized protein</fullName>
    </submittedName>
</protein>